<name>A0A0W0VH38_9GAMM</name>
<evidence type="ECO:0000313" key="2">
    <source>
        <dbReference type="Proteomes" id="UP000054761"/>
    </source>
</evidence>
<dbReference type="EMBL" id="LNYH01000112">
    <property type="protein sequence ID" value="KTD19423.1"/>
    <property type="molecule type" value="Genomic_DNA"/>
</dbReference>
<dbReference type="OrthoDB" id="5639642at2"/>
<gene>
    <name evidence="1" type="ORF">Lisr_1985</name>
</gene>
<dbReference type="Proteomes" id="UP000054761">
    <property type="component" value="Unassembled WGS sequence"/>
</dbReference>
<dbReference type="STRING" id="454.Lisr_1985"/>
<protein>
    <submittedName>
        <fullName evidence="1">Uncharacterized protein</fullName>
    </submittedName>
</protein>
<organism evidence="1 2">
    <name type="scientific">Legionella israelensis</name>
    <dbReference type="NCBI Taxonomy" id="454"/>
    <lineage>
        <taxon>Bacteria</taxon>
        <taxon>Pseudomonadati</taxon>
        <taxon>Pseudomonadota</taxon>
        <taxon>Gammaproteobacteria</taxon>
        <taxon>Legionellales</taxon>
        <taxon>Legionellaceae</taxon>
        <taxon>Legionella</taxon>
    </lineage>
</organism>
<dbReference type="RefSeq" id="WP_058502306.1">
    <property type="nucleotide sequence ID" value="NZ_CAAAJA010000071.1"/>
</dbReference>
<sequence length="64" mass="7298">MQKSAILQNEVEHILFELNCCVNDLHGYRMQISLDNIHQAELSLSKLQALISFVKIASQRQIAC</sequence>
<accession>A0A0W0VH38</accession>
<keyword evidence="2" id="KW-1185">Reference proteome</keyword>
<reference evidence="1 2" key="1">
    <citation type="submission" date="2015-11" db="EMBL/GenBank/DDBJ databases">
        <title>Genomic analysis of 38 Legionella species identifies large and diverse effector repertoires.</title>
        <authorList>
            <person name="Burstein D."/>
            <person name="Amaro F."/>
            <person name="Zusman T."/>
            <person name="Lifshitz Z."/>
            <person name="Cohen O."/>
            <person name="Gilbert J.A."/>
            <person name="Pupko T."/>
            <person name="Shuman H.A."/>
            <person name="Segal G."/>
        </authorList>
    </citation>
    <scope>NUCLEOTIDE SEQUENCE [LARGE SCALE GENOMIC DNA]</scope>
    <source>
        <strain evidence="1 2">Bercovier 4</strain>
    </source>
</reference>
<evidence type="ECO:0000313" key="1">
    <source>
        <dbReference type="EMBL" id="KTD19423.1"/>
    </source>
</evidence>
<dbReference type="AlphaFoldDB" id="A0A0W0VH38"/>
<dbReference type="PATRIC" id="fig|454.4.peg.2164"/>
<comment type="caution">
    <text evidence="1">The sequence shown here is derived from an EMBL/GenBank/DDBJ whole genome shotgun (WGS) entry which is preliminary data.</text>
</comment>
<proteinExistence type="predicted"/>